<protein>
    <submittedName>
        <fullName evidence="2">Uncharacterized protein</fullName>
    </submittedName>
</protein>
<dbReference type="AlphaFoldDB" id="A0AA40BTM3"/>
<evidence type="ECO:0000256" key="1">
    <source>
        <dbReference type="SAM" id="SignalP"/>
    </source>
</evidence>
<accession>A0AA40BTM3</accession>
<keyword evidence="3" id="KW-1185">Reference proteome</keyword>
<proteinExistence type="predicted"/>
<dbReference type="EMBL" id="JAUKUD010000006">
    <property type="protein sequence ID" value="KAK0740100.1"/>
    <property type="molecule type" value="Genomic_DNA"/>
</dbReference>
<keyword evidence="1" id="KW-0732">Signal</keyword>
<evidence type="ECO:0000313" key="3">
    <source>
        <dbReference type="Proteomes" id="UP001172155"/>
    </source>
</evidence>
<evidence type="ECO:0000313" key="2">
    <source>
        <dbReference type="EMBL" id="KAK0740100.1"/>
    </source>
</evidence>
<sequence length="138" mass="15380">MVFIAILLSTFFSVSALATPLTSPNSADGRQCGGSSFALCPRGYTCQMPLTPCDSPIACVWKCRPVWDQAEGRPCGNEGDLPCLRGFTCIIPLILCPPGEEERCRGWIKLMNMPLAAFTPHQVQHIYQFRHRISHNRR</sequence>
<comment type="caution">
    <text evidence="2">The sequence shown here is derived from an EMBL/GenBank/DDBJ whole genome shotgun (WGS) entry which is preliminary data.</text>
</comment>
<organism evidence="2 3">
    <name type="scientific">Schizothecium vesticola</name>
    <dbReference type="NCBI Taxonomy" id="314040"/>
    <lineage>
        <taxon>Eukaryota</taxon>
        <taxon>Fungi</taxon>
        <taxon>Dikarya</taxon>
        <taxon>Ascomycota</taxon>
        <taxon>Pezizomycotina</taxon>
        <taxon>Sordariomycetes</taxon>
        <taxon>Sordariomycetidae</taxon>
        <taxon>Sordariales</taxon>
        <taxon>Schizotheciaceae</taxon>
        <taxon>Schizothecium</taxon>
    </lineage>
</organism>
<feature type="signal peptide" evidence="1">
    <location>
        <begin position="1"/>
        <end position="18"/>
    </location>
</feature>
<reference evidence="2" key="1">
    <citation type="submission" date="2023-06" db="EMBL/GenBank/DDBJ databases">
        <title>Genome-scale phylogeny and comparative genomics of the fungal order Sordariales.</title>
        <authorList>
            <consortium name="Lawrence Berkeley National Laboratory"/>
            <person name="Hensen N."/>
            <person name="Bonometti L."/>
            <person name="Westerberg I."/>
            <person name="Brannstrom I.O."/>
            <person name="Guillou S."/>
            <person name="Cros-Aarteil S."/>
            <person name="Calhoun S."/>
            <person name="Haridas S."/>
            <person name="Kuo A."/>
            <person name="Mondo S."/>
            <person name="Pangilinan J."/>
            <person name="Riley R."/>
            <person name="LaButti K."/>
            <person name="Andreopoulos B."/>
            <person name="Lipzen A."/>
            <person name="Chen C."/>
            <person name="Yanf M."/>
            <person name="Daum C."/>
            <person name="Ng V."/>
            <person name="Clum A."/>
            <person name="Steindorff A."/>
            <person name="Ohm R."/>
            <person name="Martin F."/>
            <person name="Silar P."/>
            <person name="Natvig D."/>
            <person name="Lalanne C."/>
            <person name="Gautier V."/>
            <person name="Ament-velasquez S.L."/>
            <person name="Kruys A."/>
            <person name="Hutchinson M.I."/>
            <person name="Powell A.J."/>
            <person name="Barry K."/>
            <person name="Miller A.N."/>
            <person name="Grigoriev I.V."/>
            <person name="Debuchy R."/>
            <person name="Gladieux P."/>
            <person name="Thoren M.H."/>
            <person name="Johannesson H."/>
        </authorList>
    </citation>
    <scope>NUCLEOTIDE SEQUENCE</scope>
    <source>
        <strain evidence="2">SMH3187-1</strain>
    </source>
</reference>
<gene>
    <name evidence="2" type="ORF">B0T18DRAFT_392991</name>
</gene>
<feature type="chain" id="PRO_5041313831" evidence="1">
    <location>
        <begin position="19"/>
        <end position="138"/>
    </location>
</feature>
<name>A0AA40BTM3_9PEZI</name>
<dbReference type="Proteomes" id="UP001172155">
    <property type="component" value="Unassembled WGS sequence"/>
</dbReference>